<reference evidence="1 2" key="1">
    <citation type="journal article" date="2019" name="Sci. Rep.">
        <title>Orb-weaving spider Araneus ventricosus genome elucidates the spidroin gene catalogue.</title>
        <authorList>
            <person name="Kono N."/>
            <person name="Nakamura H."/>
            <person name="Ohtoshi R."/>
            <person name="Moran D.A.P."/>
            <person name="Shinohara A."/>
            <person name="Yoshida Y."/>
            <person name="Fujiwara M."/>
            <person name="Mori M."/>
            <person name="Tomita M."/>
            <person name="Arakawa K."/>
        </authorList>
    </citation>
    <scope>NUCLEOTIDE SEQUENCE [LARGE SCALE GENOMIC DNA]</scope>
</reference>
<dbReference type="Proteomes" id="UP000499080">
    <property type="component" value="Unassembled WGS sequence"/>
</dbReference>
<organism evidence="1 2">
    <name type="scientific">Araneus ventricosus</name>
    <name type="common">Orbweaver spider</name>
    <name type="synonym">Epeira ventricosa</name>
    <dbReference type="NCBI Taxonomy" id="182803"/>
    <lineage>
        <taxon>Eukaryota</taxon>
        <taxon>Metazoa</taxon>
        <taxon>Ecdysozoa</taxon>
        <taxon>Arthropoda</taxon>
        <taxon>Chelicerata</taxon>
        <taxon>Arachnida</taxon>
        <taxon>Araneae</taxon>
        <taxon>Araneomorphae</taxon>
        <taxon>Entelegynae</taxon>
        <taxon>Araneoidea</taxon>
        <taxon>Araneidae</taxon>
        <taxon>Araneus</taxon>
    </lineage>
</organism>
<gene>
    <name evidence="1" type="ORF">AVEN_257468_1</name>
</gene>
<accession>A0A4Y2UX51</accession>
<evidence type="ECO:0000313" key="2">
    <source>
        <dbReference type="Proteomes" id="UP000499080"/>
    </source>
</evidence>
<evidence type="ECO:0000313" key="1">
    <source>
        <dbReference type="EMBL" id="GBO16724.1"/>
    </source>
</evidence>
<dbReference type="EMBL" id="BGPR01040581">
    <property type="protein sequence ID" value="GBO16724.1"/>
    <property type="molecule type" value="Genomic_DNA"/>
</dbReference>
<keyword evidence="2" id="KW-1185">Reference proteome</keyword>
<dbReference type="OrthoDB" id="6783620at2759"/>
<sequence>MDLNNECKLKELCASILTYLHHQLSLKAESKTLTASQSHLTVTKFSAVAKTLDRFGFSDRAGAAIVSAALQDVGIISESKVLNVVDRNKIQRERTKARTTLSSQSL</sequence>
<comment type="caution">
    <text evidence="1">The sequence shown here is derived from an EMBL/GenBank/DDBJ whole genome shotgun (WGS) entry which is preliminary data.</text>
</comment>
<proteinExistence type="predicted"/>
<protein>
    <submittedName>
        <fullName evidence="1">Uncharacterized protein</fullName>
    </submittedName>
</protein>
<dbReference type="AlphaFoldDB" id="A0A4Y2UX51"/>
<name>A0A4Y2UX51_ARAVE</name>